<dbReference type="InterPro" id="IPR011057">
    <property type="entry name" value="Mss4-like_sf"/>
</dbReference>
<reference evidence="5 6" key="1">
    <citation type="submission" date="2022-06" db="EMBL/GenBank/DDBJ databases">
        <authorList>
            <person name="Xuan X."/>
        </authorList>
    </citation>
    <scope>NUCLEOTIDE SEQUENCE [LARGE SCALE GENOMIC DNA]</scope>
    <source>
        <strain evidence="5 6">2V75</strain>
    </source>
</reference>
<name>A0ABT1B1F8_9FLAO</name>
<evidence type="ECO:0000313" key="5">
    <source>
        <dbReference type="EMBL" id="MCO5725712.1"/>
    </source>
</evidence>
<comment type="catalytic activity">
    <reaction evidence="3">
        <text>L-methionyl-[protein] + [thioredoxin]-disulfide + H2O = L-methionyl-(R)-S-oxide-[protein] + [thioredoxin]-dithiol</text>
        <dbReference type="Rhea" id="RHEA:24164"/>
        <dbReference type="Rhea" id="RHEA-COMP:10698"/>
        <dbReference type="Rhea" id="RHEA-COMP:10700"/>
        <dbReference type="Rhea" id="RHEA-COMP:12313"/>
        <dbReference type="Rhea" id="RHEA-COMP:12314"/>
        <dbReference type="ChEBI" id="CHEBI:15377"/>
        <dbReference type="ChEBI" id="CHEBI:16044"/>
        <dbReference type="ChEBI" id="CHEBI:29950"/>
        <dbReference type="ChEBI" id="CHEBI:45764"/>
        <dbReference type="ChEBI" id="CHEBI:50058"/>
        <dbReference type="EC" id="1.8.4.12"/>
    </reaction>
</comment>
<organism evidence="5 6">
    <name type="scientific">Robiginitalea marina</name>
    <dbReference type="NCBI Taxonomy" id="2954105"/>
    <lineage>
        <taxon>Bacteria</taxon>
        <taxon>Pseudomonadati</taxon>
        <taxon>Bacteroidota</taxon>
        <taxon>Flavobacteriia</taxon>
        <taxon>Flavobacteriales</taxon>
        <taxon>Flavobacteriaceae</taxon>
        <taxon>Robiginitalea</taxon>
    </lineage>
</organism>
<evidence type="ECO:0000313" key="6">
    <source>
        <dbReference type="Proteomes" id="UP001206312"/>
    </source>
</evidence>
<proteinExistence type="predicted"/>
<feature type="domain" description="MsrB" evidence="4">
    <location>
        <begin position="26"/>
        <end position="148"/>
    </location>
</feature>
<gene>
    <name evidence="5" type="primary">msrB</name>
    <name evidence="5" type="ORF">NG653_12665</name>
</gene>
<protein>
    <recommendedName>
        <fullName evidence="1">peptide-methionine (R)-S-oxide reductase</fullName>
        <ecNumber evidence="1">1.8.4.12</ecNumber>
    </recommendedName>
</protein>
<dbReference type="InterPro" id="IPR028427">
    <property type="entry name" value="Met_Sox_Rdtase_MsrB"/>
</dbReference>
<accession>A0ABT1B1F8</accession>
<dbReference type="RefSeq" id="WP_252742083.1">
    <property type="nucleotide sequence ID" value="NZ_JAMXIB010000012.1"/>
</dbReference>
<evidence type="ECO:0000259" key="4">
    <source>
        <dbReference type="PROSITE" id="PS51790"/>
    </source>
</evidence>
<evidence type="ECO:0000256" key="3">
    <source>
        <dbReference type="ARBA" id="ARBA00048488"/>
    </source>
</evidence>
<dbReference type="Pfam" id="PF01641">
    <property type="entry name" value="SelR"/>
    <property type="match status" value="1"/>
</dbReference>
<keyword evidence="6" id="KW-1185">Reference proteome</keyword>
<dbReference type="PANTHER" id="PTHR10173">
    <property type="entry name" value="METHIONINE SULFOXIDE REDUCTASE"/>
    <property type="match status" value="1"/>
</dbReference>
<dbReference type="GO" id="GO:0033743">
    <property type="term" value="F:peptide-methionine (R)-S-oxide reductase activity"/>
    <property type="evidence" value="ECO:0007669"/>
    <property type="project" value="UniProtKB-EC"/>
</dbReference>
<dbReference type="NCBIfam" id="TIGR00357">
    <property type="entry name" value="peptide-methionine (R)-S-oxide reductase MsrB"/>
    <property type="match status" value="1"/>
</dbReference>
<dbReference type="EC" id="1.8.4.12" evidence="1"/>
<dbReference type="SUPFAM" id="SSF51316">
    <property type="entry name" value="Mss4-like"/>
    <property type="match status" value="1"/>
</dbReference>
<keyword evidence="2 5" id="KW-0560">Oxidoreductase</keyword>
<evidence type="ECO:0000256" key="2">
    <source>
        <dbReference type="ARBA" id="ARBA00023002"/>
    </source>
</evidence>
<dbReference type="Gene3D" id="2.170.150.20">
    <property type="entry name" value="Peptide methionine sulfoxide reductase"/>
    <property type="match status" value="1"/>
</dbReference>
<dbReference type="PANTHER" id="PTHR10173:SF52">
    <property type="entry name" value="METHIONINE-R-SULFOXIDE REDUCTASE B1"/>
    <property type="match status" value="1"/>
</dbReference>
<dbReference type="PROSITE" id="PS51790">
    <property type="entry name" value="MSRB"/>
    <property type="match status" value="1"/>
</dbReference>
<sequence>MLTWKDIMHYATRGNPQPDRRVEKPLETWKAELDPEVFRITRMHGTEAPHSGALCHSHDPGAYRCACCGASLFDSRIKFDSGTGWPSFTQPTEANAIKYIKDTSFGMVRVEVQCNSCDAHLGHVFPDGPPPGGLRYCINSLALKHETRDGNEG</sequence>
<dbReference type="Proteomes" id="UP001206312">
    <property type="component" value="Unassembled WGS sequence"/>
</dbReference>
<comment type="caution">
    <text evidence="5">The sequence shown here is derived from an EMBL/GenBank/DDBJ whole genome shotgun (WGS) entry which is preliminary data.</text>
</comment>
<dbReference type="EMBL" id="JAMXIB010000012">
    <property type="protein sequence ID" value="MCO5725712.1"/>
    <property type="molecule type" value="Genomic_DNA"/>
</dbReference>
<dbReference type="InterPro" id="IPR002579">
    <property type="entry name" value="Met_Sox_Rdtase_MsrB_dom"/>
</dbReference>
<evidence type="ECO:0000256" key="1">
    <source>
        <dbReference type="ARBA" id="ARBA00012499"/>
    </source>
</evidence>